<dbReference type="SUPFAM" id="SSF53850">
    <property type="entry name" value="Periplasmic binding protein-like II"/>
    <property type="match status" value="1"/>
</dbReference>
<comment type="caution">
    <text evidence="3">The sequence shown here is derived from an EMBL/GenBank/DDBJ whole genome shotgun (WGS) entry which is preliminary data.</text>
</comment>
<evidence type="ECO:0000256" key="2">
    <source>
        <dbReference type="SAM" id="Phobius"/>
    </source>
</evidence>
<dbReference type="Gene3D" id="3.40.190.10">
    <property type="entry name" value="Periplasmic binding protein-like II"/>
    <property type="match status" value="2"/>
</dbReference>
<keyword evidence="2" id="KW-0472">Membrane</keyword>
<protein>
    <recommendedName>
        <fullName evidence="5">ABC-type Fe3+ transport system, substrate-binding protein</fullName>
    </recommendedName>
</protein>
<feature type="transmembrane region" description="Helical" evidence="2">
    <location>
        <begin position="52"/>
        <end position="70"/>
    </location>
</feature>
<evidence type="ECO:0008006" key="5">
    <source>
        <dbReference type="Google" id="ProtNLM"/>
    </source>
</evidence>
<dbReference type="AlphaFoldDB" id="A0A6A4RE51"/>
<organism evidence="3 4">
    <name type="scientific">Parasedimentitalea maritima</name>
    <dbReference type="NCBI Taxonomy" id="2578117"/>
    <lineage>
        <taxon>Bacteria</taxon>
        <taxon>Pseudomonadati</taxon>
        <taxon>Pseudomonadota</taxon>
        <taxon>Alphaproteobacteria</taxon>
        <taxon>Rhodobacterales</taxon>
        <taxon>Paracoccaceae</taxon>
        <taxon>Parasedimentitalea</taxon>
    </lineage>
</organism>
<keyword evidence="2" id="KW-0812">Transmembrane</keyword>
<evidence type="ECO:0000313" key="4">
    <source>
        <dbReference type="Proteomes" id="UP000441586"/>
    </source>
</evidence>
<name>A0A6A4RE51_9RHOB</name>
<evidence type="ECO:0000313" key="3">
    <source>
        <dbReference type="EMBL" id="KAE9625907.1"/>
    </source>
</evidence>
<dbReference type="Pfam" id="PF13531">
    <property type="entry name" value="SBP_bac_11"/>
    <property type="match status" value="1"/>
</dbReference>
<proteinExistence type="predicted"/>
<gene>
    <name evidence="3" type="ORF">GP644_21875</name>
</gene>
<keyword evidence="1" id="KW-0732">Signal</keyword>
<accession>A0A6A4RE51</accession>
<sequence>MASTSNRRVLYRNTDLTGRYLSLVTFAIGSMNHETAVGKFRRMLMAELRRCNVVWGCYLFALLIAAVSPADARELRILTSMPSSLFKPFAELFEHRNPGVAVNVLNKNTNAGVEEIVRGNPRNFDLFWVSSAEAFAVLNAHGAFRPDAEAMTDWQSDQTGNAAFYPFAFSSIGWAQNRNSSLPRPNEWDDLLRPEYVGEIAMTRPSRSGTAHMFVERFLQVRGWDGGWAYLLALSGNLSTLTSRSFGVIVGIEKQRFEIGISIDFLTLSRAENGLMFRYGRPVMVMPAQIGVLRGGQSPDLATEFVDMLLSVEGQELLLRPDIRRVPINAEIRARAGLAAQEIEAALRVNWLPYDALLARDRYWAVNTLFDEFVTFQLSERQEAWRRMRRLEQVADAEILAQLPEVERLLVQMPVTEAEAMTQDVNAVPTRLTAFSAPTTLQQDVLEHWRRRATTTIGSALSLLDELERLAGSPE</sequence>
<evidence type="ECO:0000256" key="1">
    <source>
        <dbReference type="ARBA" id="ARBA00022729"/>
    </source>
</evidence>
<reference evidence="3 4" key="1">
    <citation type="submission" date="2019-12" db="EMBL/GenBank/DDBJ databases">
        <authorList>
            <person name="Zhang Y.-J."/>
        </authorList>
    </citation>
    <scope>NUCLEOTIDE SEQUENCE [LARGE SCALE GENOMIC DNA]</scope>
    <source>
        <strain evidence="3 4">H18S-6</strain>
    </source>
</reference>
<dbReference type="EMBL" id="WSFO01000018">
    <property type="protein sequence ID" value="KAE9625907.1"/>
    <property type="molecule type" value="Genomic_DNA"/>
</dbReference>
<keyword evidence="2" id="KW-1133">Transmembrane helix</keyword>
<dbReference type="GO" id="GO:0030288">
    <property type="term" value="C:outer membrane-bounded periplasmic space"/>
    <property type="evidence" value="ECO:0007669"/>
    <property type="project" value="TreeGrafter"/>
</dbReference>
<dbReference type="Proteomes" id="UP000441586">
    <property type="component" value="Unassembled WGS sequence"/>
</dbReference>
<dbReference type="PANTHER" id="PTHR30006">
    <property type="entry name" value="THIAMINE-BINDING PERIPLASMIC PROTEIN-RELATED"/>
    <property type="match status" value="1"/>
</dbReference>
<dbReference type="PANTHER" id="PTHR30006:SF25">
    <property type="entry name" value="PHOSPHOGLYCERATE TRANSPORT REGULATORY PROTEIN PGTC"/>
    <property type="match status" value="1"/>
</dbReference>